<dbReference type="EMBL" id="BANR01000011">
    <property type="protein sequence ID" value="GAC49331.1"/>
    <property type="molecule type" value="Genomic_DNA"/>
</dbReference>
<feature type="compositionally biased region" description="Basic residues" evidence="1">
    <location>
        <begin position="118"/>
        <end position="137"/>
    </location>
</feature>
<proteinExistence type="predicted"/>
<reference evidence="3 4" key="1">
    <citation type="submission" date="2012-12" db="EMBL/GenBank/DDBJ databases">
        <title>Whole genome shotgun sequence of Gordonia aichiensis NBRC 108223.</title>
        <authorList>
            <person name="Isaki-Nakamura S."/>
            <person name="Hosoyama A."/>
            <person name="Tsuchikane K."/>
            <person name="Ando Y."/>
            <person name="Baba S."/>
            <person name="Ohji S."/>
            <person name="Hamada M."/>
            <person name="Tamura T."/>
            <person name="Yamazoe A."/>
            <person name="Yamazaki S."/>
            <person name="Fujita N."/>
        </authorList>
    </citation>
    <scope>NUCLEOTIDE SEQUENCE [LARGE SCALE GENOMIC DNA]</scope>
    <source>
        <strain evidence="3 4">NBRC 108223</strain>
    </source>
</reference>
<sequence>MRAQYSLAIIGPTGTRKSHTLIGLKIAAVHAGHEVRHLTAIDLVETLYRGMADDTVGKIIDTTLRQNLIIVDEMGFAPLDNTGTQLLFRLVAGAYDRRYLAIASPWSFAKGGPTPARTHYRRQHPRPAPTSRHHLHPQRFLPRDPPNGGAPPLNQTALGEDFHLAIVFAA</sequence>
<dbReference type="Pfam" id="PF01695">
    <property type="entry name" value="IstB_IS21"/>
    <property type="match status" value="1"/>
</dbReference>
<feature type="region of interest" description="Disordered" evidence="1">
    <location>
        <begin position="113"/>
        <end position="155"/>
    </location>
</feature>
<dbReference type="InterPro" id="IPR027417">
    <property type="entry name" value="P-loop_NTPase"/>
</dbReference>
<evidence type="ECO:0000259" key="2">
    <source>
        <dbReference type="Pfam" id="PF01695"/>
    </source>
</evidence>
<protein>
    <submittedName>
        <fullName evidence="3">Putative transposition helper protein</fullName>
    </submittedName>
</protein>
<dbReference type="Proteomes" id="UP000010988">
    <property type="component" value="Unassembled WGS sequence"/>
</dbReference>
<dbReference type="STRING" id="1220583.GOACH_11_01270"/>
<evidence type="ECO:0000313" key="3">
    <source>
        <dbReference type="EMBL" id="GAC49331.1"/>
    </source>
</evidence>
<dbReference type="eggNOG" id="COG1484">
    <property type="taxonomic scope" value="Bacteria"/>
</dbReference>
<dbReference type="GO" id="GO:0005524">
    <property type="term" value="F:ATP binding"/>
    <property type="evidence" value="ECO:0007669"/>
    <property type="project" value="InterPro"/>
</dbReference>
<evidence type="ECO:0000256" key="1">
    <source>
        <dbReference type="SAM" id="MobiDB-lite"/>
    </source>
</evidence>
<name>L7KLF4_9ACTN</name>
<feature type="domain" description="IstB-like ATP-binding" evidence="2">
    <location>
        <begin position="5"/>
        <end position="110"/>
    </location>
</feature>
<keyword evidence="4" id="KW-1185">Reference proteome</keyword>
<dbReference type="Gene3D" id="3.40.50.300">
    <property type="entry name" value="P-loop containing nucleotide triphosphate hydrolases"/>
    <property type="match status" value="1"/>
</dbReference>
<comment type="caution">
    <text evidence="3">The sequence shown here is derived from an EMBL/GenBank/DDBJ whole genome shotgun (WGS) entry which is preliminary data.</text>
</comment>
<dbReference type="SUPFAM" id="SSF52540">
    <property type="entry name" value="P-loop containing nucleoside triphosphate hydrolases"/>
    <property type="match status" value="1"/>
</dbReference>
<evidence type="ECO:0000313" key="4">
    <source>
        <dbReference type="Proteomes" id="UP000010988"/>
    </source>
</evidence>
<dbReference type="InterPro" id="IPR002611">
    <property type="entry name" value="IstB_ATP-bd"/>
</dbReference>
<organism evidence="3 4">
    <name type="scientific">Gordonia aichiensis NBRC 108223</name>
    <dbReference type="NCBI Taxonomy" id="1220583"/>
    <lineage>
        <taxon>Bacteria</taxon>
        <taxon>Bacillati</taxon>
        <taxon>Actinomycetota</taxon>
        <taxon>Actinomycetes</taxon>
        <taxon>Mycobacteriales</taxon>
        <taxon>Gordoniaceae</taxon>
        <taxon>Gordonia</taxon>
    </lineage>
</organism>
<accession>L7KLF4</accession>
<dbReference type="AlphaFoldDB" id="L7KLF4"/>
<gene>
    <name evidence="3" type="ORF">GOACH_11_01270</name>
</gene>